<proteinExistence type="predicted"/>
<keyword evidence="2" id="KW-1185">Reference proteome</keyword>
<dbReference type="Gene3D" id="1.25.40.10">
    <property type="entry name" value="Tetratricopeptide repeat domain"/>
    <property type="match status" value="1"/>
</dbReference>
<evidence type="ECO:0000313" key="1">
    <source>
        <dbReference type="EMBL" id="QTD51256.1"/>
    </source>
</evidence>
<dbReference type="Proteomes" id="UP000663929">
    <property type="component" value="Chromosome"/>
</dbReference>
<dbReference type="KEGG" id="scor:J3U87_02205"/>
<dbReference type="AlphaFoldDB" id="A0A8A4TMQ9"/>
<evidence type="ECO:0000313" key="2">
    <source>
        <dbReference type="Proteomes" id="UP000663929"/>
    </source>
</evidence>
<dbReference type="InterPro" id="IPR011990">
    <property type="entry name" value="TPR-like_helical_dom_sf"/>
</dbReference>
<dbReference type="RefSeq" id="WP_237381387.1">
    <property type="nucleotide sequence ID" value="NZ_CP071793.1"/>
</dbReference>
<dbReference type="EMBL" id="CP071793">
    <property type="protein sequence ID" value="QTD51256.1"/>
    <property type="molecule type" value="Genomic_DNA"/>
</dbReference>
<gene>
    <name evidence="1" type="ORF">J3U87_02205</name>
</gene>
<name>A0A8A4TMQ9_SULCO</name>
<organism evidence="1 2">
    <name type="scientific">Sulfidibacter corallicola</name>
    <dbReference type="NCBI Taxonomy" id="2818388"/>
    <lineage>
        <taxon>Bacteria</taxon>
        <taxon>Pseudomonadati</taxon>
        <taxon>Acidobacteriota</taxon>
        <taxon>Holophagae</taxon>
        <taxon>Acanthopleuribacterales</taxon>
        <taxon>Acanthopleuribacteraceae</taxon>
        <taxon>Sulfidibacter</taxon>
    </lineage>
</organism>
<accession>A0A8A4TMQ9</accession>
<dbReference type="SUPFAM" id="SSF48452">
    <property type="entry name" value="TPR-like"/>
    <property type="match status" value="1"/>
</dbReference>
<evidence type="ECO:0008006" key="3">
    <source>
        <dbReference type="Google" id="ProtNLM"/>
    </source>
</evidence>
<reference evidence="1" key="1">
    <citation type="submission" date="2021-03" db="EMBL/GenBank/DDBJ databases">
        <title>Acanthopleuribacteraceae sp. M133.</title>
        <authorList>
            <person name="Wang G."/>
        </authorList>
    </citation>
    <scope>NUCLEOTIDE SEQUENCE</scope>
    <source>
        <strain evidence="1">M133</strain>
    </source>
</reference>
<protein>
    <recommendedName>
        <fullName evidence="3">Tetratricopeptide repeat protein</fullName>
    </recommendedName>
</protein>
<sequence length="520" mass="60601">MRRSRFDEYAQRAYVIAFFLHGNRQVAFSVVADAFAFLPVTMFRQQKRAYYRAAQPSKTQFTEAQLLQQLVMERSLLFERKNERQGLATEWDLFVRYVKFIVQRTTPHTAFHVTVGLTRFIYDYTSADCAALFESLDQNRILDMAAYRRAKARLHADVKSRFDGFIVEKIGFRGEKFFEIDQRPHRWIPLLHRCMALFSPWPADRADENMERIQVMLEPQTLSDRVRDLDLTPLDEALRIPRFVNVKDKETPEQNDHPELEPEQREELYERFVLSKRGVTELRLLVVKVGGQEIKRWTLGGTEPVMLELDAHDDNLEVWGGSDGDLQPLCFHPLWGGLSSPEEGTSEHMSLGQGRSLRFRWFDHGTLLHLSYFDNRFQRLVSTLAQWWSGLATTPRWVLVCGLILLPLLGWFLGTSRAPQLIDPIPDIVRSDEVPFAFPPETRTYDREIAKALFERGVHLLGRDSAEDHRAALRDFELAYRLDPEFVRALEHMILAAELVGDEEKAAKYMEMLKRRDQEP</sequence>